<sequence>MNAEEKISEIRRLKEEIKNIWFSLWIASCFVSVVWWFLEPRMEEIINFGEGEDKLLTLVSNIFFDYFLVGIYYIGLIIGLITIFKKKKAIRRYKKEKNSPLKINIQKDDINQNPVYVIDHSKDKPNQYEKGDRDMMKRVFNQNNNVSTNLGKQNTNKTKSKGGPIRSYNGSTHSSNSTESNDINNIVLGVALGSSTYSSGDDNNCSQPDSSSIGDSGPGCD</sequence>
<organism evidence="3 4">
    <name type="scientific">Bacillus cereus</name>
    <dbReference type="NCBI Taxonomy" id="1396"/>
    <lineage>
        <taxon>Bacteria</taxon>
        <taxon>Bacillati</taxon>
        <taxon>Bacillota</taxon>
        <taxon>Bacilli</taxon>
        <taxon>Bacillales</taxon>
        <taxon>Bacillaceae</taxon>
        <taxon>Bacillus</taxon>
        <taxon>Bacillus cereus group</taxon>
    </lineage>
</organism>
<keyword evidence="2" id="KW-0812">Transmembrane</keyword>
<evidence type="ECO:0000256" key="1">
    <source>
        <dbReference type="SAM" id="MobiDB-lite"/>
    </source>
</evidence>
<name>A0A9X0M912_BACCE</name>
<evidence type="ECO:0000313" key="4">
    <source>
        <dbReference type="Proteomes" id="UP000075476"/>
    </source>
</evidence>
<comment type="caution">
    <text evidence="3">The sequence shown here is derived from an EMBL/GenBank/DDBJ whole genome shotgun (WGS) entry which is preliminary data.</text>
</comment>
<dbReference type="AlphaFoldDB" id="A0A9X0M912"/>
<accession>A0A9X0M912</accession>
<feature type="region of interest" description="Disordered" evidence="1">
    <location>
        <begin position="143"/>
        <end position="181"/>
    </location>
</feature>
<proteinExistence type="predicted"/>
<feature type="compositionally biased region" description="Polar residues" evidence="1">
    <location>
        <begin position="168"/>
        <end position="181"/>
    </location>
</feature>
<dbReference type="PROSITE" id="PS51257">
    <property type="entry name" value="PROKAR_LIPOPROTEIN"/>
    <property type="match status" value="1"/>
</dbReference>
<reference evidence="3 4" key="1">
    <citation type="submission" date="2015-12" db="EMBL/GenBank/DDBJ databases">
        <title>Bacillus cereus Group isolate.</title>
        <authorList>
            <person name="Kovac J."/>
        </authorList>
    </citation>
    <scope>NUCLEOTIDE SEQUENCE [LARGE SCALE GENOMIC DNA]</scope>
    <source>
        <strain evidence="3 4">FSL K6-0073</strain>
    </source>
</reference>
<dbReference type="RefSeq" id="WP_061664819.1">
    <property type="nucleotide sequence ID" value="NZ_LOMO01000280.1"/>
</dbReference>
<dbReference type="Proteomes" id="UP000075476">
    <property type="component" value="Unassembled WGS sequence"/>
</dbReference>
<feature type="compositionally biased region" description="Polar residues" evidence="1">
    <location>
        <begin position="143"/>
        <end position="157"/>
    </location>
</feature>
<feature type="transmembrane region" description="Helical" evidence="2">
    <location>
        <begin position="20"/>
        <end position="38"/>
    </location>
</feature>
<feature type="compositionally biased region" description="Low complexity" evidence="1">
    <location>
        <begin position="205"/>
        <end position="215"/>
    </location>
</feature>
<protein>
    <submittedName>
        <fullName evidence="3">Uncharacterized protein</fullName>
    </submittedName>
</protein>
<dbReference type="EMBL" id="LOMO01000280">
    <property type="protein sequence ID" value="KXY26581.1"/>
    <property type="molecule type" value="Genomic_DNA"/>
</dbReference>
<feature type="region of interest" description="Disordered" evidence="1">
    <location>
        <begin position="197"/>
        <end position="221"/>
    </location>
</feature>
<gene>
    <name evidence="3" type="ORF">AT268_06210</name>
</gene>
<evidence type="ECO:0000256" key="2">
    <source>
        <dbReference type="SAM" id="Phobius"/>
    </source>
</evidence>
<evidence type="ECO:0000313" key="3">
    <source>
        <dbReference type="EMBL" id="KXY26581.1"/>
    </source>
</evidence>
<keyword evidence="2" id="KW-0472">Membrane</keyword>
<feature type="transmembrane region" description="Helical" evidence="2">
    <location>
        <begin position="58"/>
        <end position="84"/>
    </location>
</feature>
<keyword evidence="2" id="KW-1133">Transmembrane helix</keyword>